<evidence type="ECO:0000313" key="12">
    <source>
        <dbReference type="EMBL" id="POY75305.1"/>
    </source>
</evidence>
<keyword evidence="6" id="KW-0029">Amino-acid transport</keyword>
<gene>
    <name evidence="12" type="ORF">BMF94_1676</name>
</gene>
<evidence type="ECO:0000256" key="6">
    <source>
        <dbReference type="ARBA" id="ARBA00022970"/>
    </source>
</evidence>
<feature type="transmembrane region" description="Helical" evidence="10">
    <location>
        <begin position="249"/>
        <end position="270"/>
    </location>
</feature>
<evidence type="ECO:0000256" key="4">
    <source>
        <dbReference type="ARBA" id="ARBA00022554"/>
    </source>
</evidence>
<proteinExistence type="inferred from homology"/>
<dbReference type="AlphaFoldDB" id="A0A2S5BEW0"/>
<evidence type="ECO:0000256" key="8">
    <source>
        <dbReference type="ARBA" id="ARBA00023136"/>
    </source>
</evidence>
<sequence length="516" mass="55205">MGTRSTSASPPPHVEDRRPLLDEDSDGPLPDKVQGRDGAATLVSCIANLANTVIGTGSLAMAHAFAGEGLVPGVFMVLLCGSTAAFGLYLLTRCAAMAPHRAASFSSLSNLTYPGLARLFDFAVALKCFGVSISYLIVIGALMPKVRLQRKIPMSADSRSLKRAQVVHSFNPDLSHSVFLDRRLWILASMTLLCPLAFLRRLDSLKLTSYIALCTIGYLVFVVVFYTFVDDEALPPPGDLELFRFGPSFIQSIPVQVFAYTCAQNIFAVFNELKSNTQARLNIAVGTSIGSAAIIYEVLGILGYLTFGSAVGGNLIEMYPRNKIVLIGQVGIVILVLFSYPLQLHPARASLDKFLFPQRTAAADTNGENASLVGGADADHGHGDGDEIPLGRFVVESAALLFTTFLIAMFVSSLETVLGFVGATGSTTISFILPSIFFLSLFKDSESPHDRRMRFLAMLLLTWGVCVMVVSLSLNIYHLVQQPAQGSLHTLGYLGGKVVAEALPLPAAEGGAATTS</sequence>
<keyword evidence="4" id="KW-0926">Vacuole</keyword>
<feature type="region of interest" description="Disordered" evidence="9">
    <location>
        <begin position="1"/>
        <end position="33"/>
    </location>
</feature>
<comment type="similarity">
    <text evidence="2">Belongs to the amino acid/polyamine transporter 2 family.</text>
</comment>
<organism evidence="12 13">
    <name type="scientific">Rhodotorula taiwanensis</name>
    <dbReference type="NCBI Taxonomy" id="741276"/>
    <lineage>
        <taxon>Eukaryota</taxon>
        <taxon>Fungi</taxon>
        <taxon>Dikarya</taxon>
        <taxon>Basidiomycota</taxon>
        <taxon>Pucciniomycotina</taxon>
        <taxon>Microbotryomycetes</taxon>
        <taxon>Sporidiobolales</taxon>
        <taxon>Sporidiobolaceae</taxon>
        <taxon>Rhodotorula</taxon>
    </lineage>
</organism>
<dbReference type="InterPro" id="IPR013057">
    <property type="entry name" value="AA_transpt_TM"/>
</dbReference>
<feature type="transmembrane region" description="Helical" evidence="10">
    <location>
        <begin position="393"/>
        <end position="411"/>
    </location>
</feature>
<evidence type="ECO:0000256" key="3">
    <source>
        <dbReference type="ARBA" id="ARBA00022448"/>
    </source>
</evidence>
<dbReference type="PANTHER" id="PTHR22950:SF678">
    <property type="entry name" value="VACUOLAR AMINO ACID TRANSPORTER 5-RELATED"/>
    <property type="match status" value="1"/>
</dbReference>
<dbReference type="GO" id="GO:0005290">
    <property type="term" value="F:L-histidine transmembrane transporter activity"/>
    <property type="evidence" value="ECO:0007669"/>
    <property type="project" value="TreeGrafter"/>
</dbReference>
<dbReference type="GO" id="GO:0061459">
    <property type="term" value="F:L-arginine transmembrane transporter activity"/>
    <property type="evidence" value="ECO:0007669"/>
    <property type="project" value="TreeGrafter"/>
</dbReference>
<feature type="transmembrane region" description="Helical" evidence="10">
    <location>
        <begin position="282"/>
        <end position="304"/>
    </location>
</feature>
<evidence type="ECO:0000256" key="1">
    <source>
        <dbReference type="ARBA" id="ARBA00004128"/>
    </source>
</evidence>
<keyword evidence="3" id="KW-0813">Transport</keyword>
<dbReference type="EMBL" id="PJQD01000018">
    <property type="protein sequence ID" value="POY75305.1"/>
    <property type="molecule type" value="Genomic_DNA"/>
</dbReference>
<dbReference type="GO" id="GO:0000329">
    <property type="term" value="C:fungal-type vacuole membrane"/>
    <property type="evidence" value="ECO:0007669"/>
    <property type="project" value="TreeGrafter"/>
</dbReference>
<dbReference type="Pfam" id="PF01490">
    <property type="entry name" value="Aa_trans"/>
    <property type="match status" value="1"/>
</dbReference>
<dbReference type="GO" id="GO:0015189">
    <property type="term" value="F:L-lysine transmembrane transporter activity"/>
    <property type="evidence" value="ECO:0007669"/>
    <property type="project" value="TreeGrafter"/>
</dbReference>
<feature type="transmembrane region" description="Helical" evidence="10">
    <location>
        <begin position="70"/>
        <end position="91"/>
    </location>
</feature>
<dbReference type="Proteomes" id="UP000237144">
    <property type="component" value="Unassembled WGS sequence"/>
</dbReference>
<feature type="transmembrane region" description="Helical" evidence="10">
    <location>
        <begin position="454"/>
        <end position="477"/>
    </location>
</feature>
<evidence type="ECO:0000256" key="7">
    <source>
        <dbReference type="ARBA" id="ARBA00022989"/>
    </source>
</evidence>
<evidence type="ECO:0000256" key="2">
    <source>
        <dbReference type="ARBA" id="ARBA00008066"/>
    </source>
</evidence>
<keyword evidence="5 10" id="KW-0812">Transmembrane</keyword>
<keyword evidence="8 10" id="KW-0472">Membrane</keyword>
<feature type="transmembrane region" description="Helical" evidence="10">
    <location>
        <begin position="324"/>
        <end position="342"/>
    </location>
</feature>
<comment type="subcellular location">
    <subcellularLocation>
        <location evidence="1">Vacuole membrane</location>
        <topology evidence="1">Multi-pass membrane protein</topology>
    </subcellularLocation>
</comment>
<evidence type="ECO:0000259" key="11">
    <source>
        <dbReference type="Pfam" id="PF01490"/>
    </source>
</evidence>
<evidence type="ECO:0000256" key="5">
    <source>
        <dbReference type="ARBA" id="ARBA00022692"/>
    </source>
</evidence>
<evidence type="ECO:0000256" key="9">
    <source>
        <dbReference type="SAM" id="MobiDB-lite"/>
    </source>
</evidence>
<keyword evidence="13" id="KW-1185">Reference proteome</keyword>
<feature type="transmembrane region" description="Helical" evidence="10">
    <location>
        <begin position="417"/>
        <end position="442"/>
    </location>
</feature>
<reference evidence="12 13" key="1">
    <citation type="journal article" date="2018" name="Front. Microbiol.">
        <title>Prospects for Fungal Bioremediation of Acidic Radioactive Waste Sites: Characterization and Genome Sequence of Rhodotorula taiwanensis MD1149.</title>
        <authorList>
            <person name="Tkavc R."/>
            <person name="Matrosova V.Y."/>
            <person name="Grichenko O.E."/>
            <person name="Gostincar C."/>
            <person name="Volpe R.P."/>
            <person name="Klimenkova P."/>
            <person name="Gaidamakova E.K."/>
            <person name="Zhou C.E."/>
            <person name="Stewart B.J."/>
            <person name="Lyman M.G."/>
            <person name="Malfatti S.A."/>
            <person name="Rubinfeld B."/>
            <person name="Courtot M."/>
            <person name="Singh J."/>
            <person name="Dalgard C.L."/>
            <person name="Hamilton T."/>
            <person name="Frey K.G."/>
            <person name="Gunde-Cimerman N."/>
            <person name="Dugan L."/>
            <person name="Daly M.J."/>
        </authorList>
    </citation>
    <scope>NUCLEOTIDE SEQUENCE [LARGE SCALE GENOMIC DNA]</scope>
    <source>
        <strain evidence="12 13">MD1149</strain>
    </source>
</reference>
<dbReference type="GO" id="GO:0005313">
    <property type="term" value="F:L-glutamate transmembrane transporter activity"/>
    <property type="evidence" value="ECO:0007669"/>
    <property type="project" value="TreeGrafter"/>
</dbReference>
<dbReference type="OrthoDB" id="438545at2759"/>
<feature type="transmembrane region" description="Helical" evidence="10">
    <location>
        <begin position="209"/>
        <end position="229"/>
    </location>
</feature>
<dbReference type="STRING" id="741276.A0A2S5BEW0"/>
<comment type="caution">
    <text evidence="12">The sequence shown here is derived from an EMBL/GenBank/DDBJ whole genome shotgun (WGS) entry which is preliminary data.</text>
</comment>
<dbReference type="GO" id="GO:0015194">
    <property type="term" value="F:L-serine transmembrane transporter activity"/>
    <property type="evidence" value="ECO:0007669"/>
    <property type="project" value="TreeGrafter"/>
</dbReference>
<name>A0A2S5BEW0_9BASI</name>
<dbReference type="GO" id="GO:0005302">
    <property type="term" value="F:L-tyrosine transmembrane transporter activity"/>
    <property type="evidence" value="ECO:0007669"/>
    <property type="project" value="TreeGrafter"/>
</dbReference>
<keyword evidence="7 10" id="KW-1133">Transmembrane helix</keyword>
<evidence type="ECO:0000313" key="13">
    <source>
        <dbReference type="Proteomes" id="UP000237144"/>
    </source>
</evidence>
<protein>
    <recommendedName>
        <fullName evidence="11">Amino acid transporter transmembrane domain-containing protein</fullName>
    </recommendedName>
</protein>
<dbReference type="PANTHER" id="PTHR22950">
    <property type="entry name" value="AMINO ACID TRANSPORTER"/>
    <property type="match status" value="1"/>
</dbReference>
<evidence type="ECO:0000256" key="10">
    <source>
        <dbReference type="SAM" id="Phobius"/>
    </source>
</evidence>
<accession>A0A2S5BEW0</accession>
<feature type="transmembrane region" description="Helical" evidence="10">
    <location>
        <begin position="119"/>
        <end position="143"/>
    </location>
</feature>
<feature type="domain" description="Amino acid transporter transmembrane" evidence="11">
    <location>
        <begin position="41"/>
        <end position="473"/>
    </location>
</feature>
<feature type="transmembrane region" description="Helical" evidence="10">
    <location>
        <begin position="184"/>
        <end position="202"/>
    </location>
</feature>